<dbReference type="PANTHER" id="PTHR47506">
    <property type="entry name" value="TRANSCRIPTIONAL REGULATORY PROTEIN"/>
    <property type="match status" value="1"/>
</dbReference>
<evidence type="ECO:0000313" key="6">
    <source>
        <dbReference type="EMBL" id="SBS25252.1"/>
    </source>
</evidence>
<dbReference type="AlphaFoldDB" id="A0A1A8T3B6"/>
<keyword evidence="3" id="KW-0804">Transcription</keyword>
<organism evidence="6 7">
    <name type="scientific">Marinomonas spartinae</name>
    <dbReference type="NCBI Taxonomy" id="1792290"/>
    <lineage>
        <taxon>Bacteria</taxon>
        <taxon>Pseudomonadati</taxon>
        <taxon>Pseudomonadota</taxon>
        <taxon>Gammaproteobacteria</taxon>
        <taxon>Oceanospirillales</taxon>
        <taxon>Oceanospirillaceae</taxon>
        <taxon>Marinomonas</taxon>
    </lineage>
</organism>
<dbReference type="EMBL" id="FLOB01000001">
    <property type="protein sequence ID" value="SBS25252.1"/>
    <property type="molecule type" value="Genomic_DNA"/>
</dbReference>
<dbReference type="Gene3D" id="1.10.10.60">
    <property type="entry name" value="Homeodomain-like"/>
    <property type="match status" value="1"/>
</dbReference>
<dbReference type="Proteomes" id="UP000092544">
    <property type="component" value="Unassembled WGS sequence"/>
</dbReference>
<dbReference type="InterPro" id="IPR036271">
    <property type="entry name" value="Tet_transcr_reg_TetR-rel_C_sf"/>
</dbReference>
<sequence length="203" mass="23046">MPYSPKHKEKTRQRILQSAAKLFCAHGFDRVTLHQIMKQANMTHGAFYAHFSGKSSLYEAAMQFAASHAFWARDDKQTEGKETHLKAMVTRYLSWSRNDKEHPSPLEFLVTDAAHTEEKVRQAYQACFDSLVERLAGILKKRGSQDAETLAEETVVSLVGTVAIARSFTQPLQNDFLKRAQERIVNRLNSGFQKEDDSDLVKG</sequence>
<keyword evidence="2 4" id="KW-0238">DNA-binding</keyword>
<evidence type="ECO:0000256" key="1">
    <source>
        <dbReference type="ARBA" id="ARBA00023015"/>
    </source>
</evidence>
<keyword evidence="1" id="KW-0805">Transcription regulation</keyword>
<dbReference type="PROSITE" id="PS50977">
    <property type="entry name" value="HTH_TETR_2"/>
    <property type="match status" value="1"/>
</dbReference>
<dbReference type="Pfam" id="PF00440">
    <property type="entry name" value="TetR_N"/>
    <property type="match status" value="1"/>
</dbReference>
<dbReference type="SUPFAM" id="SSF48498">
    <property type="entry name" value="Tetracyclin repressor-like, C-terminal domain"/>
    <property type="match status" value="1"/>
</dbReference>
<accession>A0A1A8T3B6</accession>
<evidence type="ECO:0000256" key="2">
    <source>
        <dbReference type="ARBA" id="ARBA00023125"/>
    </source>
</evidence>
<proteinExistence type="predicted"/>
<dbReference type="GO" id="GO:0003677">
    <property type="term" value="F:DNA binding"/>
    <property type="evidence" value="ECO:0007669"/>
    <property type="project" value="UniProtKB-UniRule"/>
</dbReference>
<dbReference type="SUPFAM" id="SSF46689">
    <property type="entry name" value="Homeodomain-like"/>
    <property type="match status" value="1"/>
</dbReference>
<keyword evidence="7" id="KW-1185">Reference proteome</keyword>
<evidence type="ECO:0000313" key="7">
    <source>
        <dbReference type="Proteomes" id="UP000092544"/>
    </source>
</evidence>
<dbReference type="RefSeq" id="WP_067011832.1">
    <property type="nucleotide sequence ID" value="NZ_FLOB01000001.1"/>
</dbReference>
<feature type="domain" description="HTH tetR-type" evidence="5">
    <location>
        <begin position="9"/>
        <end position="69"/>
    </location>
</feature>
<dbReference type="OrthoDB" id="9798857at2"/>
<dbReference type="PANTHER" id="PTHR47506:SF7">
    <property type="entry name" value="TRANSCRIPTIONAL REGULATORY PROTEIN"/>
    <property type="match status" value="1"/>
</dbReference>
<dbReference type="PRINTS" id="PR00455">
    <property type="entry name" value="HTHTETR"/>
</dbReference>
<dbReference type="InterPro" id="IPR001647">
    <property type="entry name" value="HTH_TetR"/>
</dbReference>
<gene>
    <name evidence="6" type="primary">srpR</name>
    <name evidence="6" type="ORF">MSP8886_00218</name>
</gene>
<dbReference type="InterPro" id="IPR009057">
    <property type="entry name" value="Homeodomain-like_sf"/>
</dbReference>
<dbReference type="STRING" id="1792290.MSP8886_00218"/>
<evidence type="ECO:0000256" key="4">
    <source>
        <dbReference type="PROSITE-ProRule" id="PRU00335"/>
    </source>
</evidence>
<reference evidence="6 7" key="1">
    <citation type="submission" date="2016-06" db="EMBL/GenBank/DDBJ databases">
        <authorList>
            <person name="Kjaerup R.B."/>
            <person name="Dalgaard T.S."/>
            <person name="Juul-Madsen H.R."/>
        </authorList>
    </citation>
    <scope>NUCLEOTIDE SEQUENCE [LARGE SCALE GENOMIC DNA]</scope>
    <source>
        <strain evidence="6 7">CECT 8886</strain>
    </source>
</reference>
<feature type="DNA-binding region" description="H-T-H motif" evidence="4">
    <location>
        <begin position="32"/>
        <end position="51"/>
    </location>
</feature>
<name>A0A1A8T3B6_9GAMM</name>
<dbReference type="Gene3D" id="1.10.357.10">
    <property type="entry name" value="Tetracycline Repressor, domain 2"/>
    <property type="match status" value="1"/>
</dbReference>
<evidence type="ECO:0000259" key="5">
    <source>
        <dbReference type="PROSITE" id="PS50977"/>
    </source>
</evidence>
<protein>
    <submittedName>
        <fullName evidence="6">HTH-type transcriptional regulator SrpR</fullName>
    </submittedName>
</protein>
<evidence type="ECO:0000256" key="3">
    <source>
        <dbReference type="ARBA" id="ARBA00023163"/>
    </source>
</evidence>